<dbReference type="PRINTS" id="PR00081">
    <property type="entry name" value="GDHRDH"/>
</dbReference>
<evidence type="ECO:0000256" key="1">
    <source>
        <dbReference type="ARBA" id="ARBA00006484"/>
    </source>
</evidence>
<dbReference type="PROSITE" id="PS00061">
    <property type="entry name" value="ADH_SHORT"/>
    <property type="match status" value="1"/>
</dbReference>
<dbReference type="PANTHER" id="PTHR42760">
    <property type="entry name" value="SHORT-CHAIN DEHYDROGENASES/REDUCTASES FAMILY MEMBER"/>
    <property type="match status" value="1"/>
</dbReference>
<dbReference type="GO" id="GO:0048038">
    <property type="term" value="F:quinone binding"/>
    <property type="evidence" value="ECO:0007669"/>
    <property type="project" value="TreeGrafter"/>
</dbReference>
<evidence type="ECO:0000313" key="3">
    <source>
        <dbReference type="EMBL" id="GIJ01886.1"/>
    </source>
</evidence>
<dbReference type="InterPro" id="IPR020904">
    <property type="entry name" value="Sc_DH/Rdtase_CS"/>
</dbReference>
<comment type="caution">
    <text evidence="3">The sequence shown here is derived from an EMBL/GenBank/DDBJ whole genome shotgun (WGS) entry which is preliminary data.</text>
</comment>
<dbReference type="EMBL" id="BOOY01000006">
    <property type="protein sequence ID" value="GIJ01886.1"/>
    <property type="molecule type" value="Genomic_DNA"/>
</dbReference>
<dbReference type="InterPro" id="IPR036291">
    <property type="entry name" value="NAD(P)-bd_dom_sf"/>
</dbReference>
<organism evidence="3 4">
    <name type="scientific">Spirilliplanes yamanashiensis</name>
    <dbReference type="NCBI Taxonomy" id="42233"/>
    <lineage>
        <taxon>Bacteria</taxon>
        <taxon>Bacillati</taxon>
        <taxon>Actinomycetota</taxon>
        <taxon>Actinomycetes</taxon>
        <taxon>Micromonosporales</taxon>
        <taxon>Micromonosporaceae</taxon>
        <taxon>Spirilliplanes</taxon>
    </lineage>
</organism>
<dbReference type="RefSeq" id="WP_203937200.1">
    <property type="nucleotide sequence ID" value="NZ_BAAAGJ010000005.1"/>
</dbReference>
<keyword evidence="2" id="KW-0560">Oxidoreductase</keyword>
<dbReference type="GO" id="GO:0006633">
    <property type="term" value="P:fatty acid biosynthetic process"/>
    <property type="evidence" value="ECO:0007669"/>
    <property type="project" value="TreeGrafter"/>
</dbReference>
<accession>A0A8J4DHI7</accession>
<reference evidence="3" key="1">
    <citation type="submission" date="2021-01" db="EMBL/GenBank/DDBJ databases">
        <title>Whole genome shotgun sequence of Spirilliplanes yamanashiensis NBRC 15828.</title>
        <authorList>
            <person name="Komaki H."/>
            <person name="Tamura T."/>
        </authorList>
    </citation>
    <scope>NUCLEOTIDE SEQUENCE</scope>
    <source>
        <strain evidence="3">NBRC 15828</strain>
    </source>
</reference>
<gene>
    <name evidence="3" type="ORF">Sya03_12380</name>
</gene>
<evidence type="ECO:0000313" key="4">
    <source>
        <dbReference type="Proteomes" id="UP000652013"/>
    </source>
</evidence>
<keyword evidence="4" id="KW-1185">Reference proteome</keyword>
<dbReference type="SUPFAM" id="SSF51735">
    <property type="entry name" value="NAD(P)-binding Rossmann-fold domains"/>
    <property type="match status" value="1"/>
</dbReference>
<proteinExistence type="inferred from homology"/>
<dbReference type="AlphaFoldDB" id="A0A8J4DHI7"/>
<sequence length="229" mass="22958">MSVALVTGSAGAIGAAIGRALAAAGHHVIGADLRPDPAAPWRTVVARLDDPAEAAAALADAAADGPVTTLVNNAGVYLARDFLTTTPEEFDAVLGANVRSAFFCAQHAARALIAAGTPGTIVNIASVSGRTGSADAAYGASKGAVIALTKSLATALAPHRITVNAVAPGLIDSDMSRRIPADRQRAYRSRIPLGRFGRPEEVAAVVAALAGDAGSYLTGSVVDVNGGLW</sequence>
<name>A0A8J4DHI7_9ACTN</name>
<comment type="similarity">
    <text evidence="1">Belongs to the short-chain dehydrogenases/reductases (SDR) family.</text>
</comment>
<dbReference type="InterPro" id="IPR002347">
    <property type="entry name" value="SDR_fam"/>
</dbReference>
<dbReference type="GO" id="GO:0016616">
    <property type="term" value="F:oxidoreductase activity, acting on the CH-OH group of donors, NAD or NADP as acceptor"/>
    <property type="evidence" value="ECO:0007669"/>
    <property type="project" value="TreeGrafter"/>
</dbReference>
<protein>
    <submittedName>
        <fullName evidence="3">Oxidoreductase</fullName>
    </submittedName>
</protein>
<dbReference type="PANTHER" id="PTHR42760:SF133">
    <property type="entry name" value="3-OXOACYL-[ACYL-CARRIER-PROTEIN] REDUCTASE"/>
    <property type="match status" value="1"/>
</dbReference>
<dbReference type="FunFam" id="3.40.50.720:FF:000084">
    <property type="entry name" value="Short-chain dehydrogenase reductase"/>
    <property type="match status" value="1"/>
</dbReference>
<dbReference type="PRINTS" id="PR00080">
    <property type="entry name" value="SDRFAMILY"/>
</dbReference>
<evidence type="ECO:0000256" key="2">
    <source>
        <dbReference type="ARBA" id="ARBA00023002"/>
    </source>
</evidence>
<dbReference type="Pfam" id="PF13561">
    <property type="entry name" value="adh_short_C2"/>
    <property type="match status" value="1"/>
</dbReference>
<dbReference type="Gene3D" id="3.40.50.720">
    <property type="entry name" value="NAD(P)-binding Rossmann-like Domain"/>
    <property type="match status" value="1"/>
</dbReference>
<dbReference type="Proteomes" id="UP000652013">
    <property type="component" value="Unassembled WGS sequence"/>
</dbReference>